<dbReference type="GO" id="GO:0003824">
    <property type="term" value="F:catalytic activity"/>
    <property type="evidence" value="ECO:0007669"/>
    <property type="project" value="InterPro"/>
</dbReference>
<feature type="domain" description="Endonuclease/exonuclease/phosphatase" evidence="1">
    <location>
        <begin position="1"/>
        <end position="69"/>
    </location>
</feature>
<dbReference type="Proteomes" id="UP000008237">
    <property type="component" value="Unassembled WGS sequence"/>
</dbReference>
<feature type="non-terminal residue" evidence="2">
    <location>
        <position position="72"/>
    </location>
</feature>
<proteinExistence type="predicted"/>
<evidence type="ECO:0000313" key="3">
    <source>
        <dbReference type="Proteomes" id="UP000008237"/>
    </source>
</evidence>
<dbReference type="AlphaFoldDB" id="E2C6G8"/>
<organism evidence="3">
    <name type="scientific">Harpegnathos saltator</name>
    <name type="common">Jerdon's jumping ant</name>
    <dbReference type="NCBI Taxonomy" id="610380"/>
    <lineage>
        <taxon>Eukaryota</taxon>
        <taxon>Metazoa</taxon>
        <taxon>Ecdysozoa</taxon>
        <taxon>Arthropoda</taxon>
        <taxon>Hexapoda</taxon>
        <taxon>Insecta</taxon>
        <taxon>Pterygota</taxon>
        <taxon>Neoptera</taxon>
        <taxon>Endopterygota</taxon>
        <taxon>Hymenoptera</taxon>
        <taxon>Apocrita</taxon>
        <taxon>Aculeata</taxon>
        <taxon>Formicoidea</taxon>
        <taxon>Formicidae</taxon>
        <taxon>Ponerinae</taxon>
        <taxon>Ponerini</taxon>
        <taxon>Harpegnathos</taxon>
    </lineage>
</organism>
<dbReference type="InterPro" id="IPR036691">
    <property type="entry name" value="Endo/exonu/phosph_ase_sf"/>
</dbReference>
<reference evidence="2 3" key="1">
    <citation type="journal article" date="2010" name="Science">
        <title>Genomic comparison of the ants Camponotus floridanus and Harpegnathos saltator.</title>
        <authorList>
            <person name="Bonasio R."/>
            <person name="Zhang G."/>
            <person name="Ye C."/>
            <person name="Mutti N.S."/>
            <person name="Fang X."/>
            <person name="Qin N."/>
            <person name="Donahue G."/>
            <person name="Yang P."/>
            <person name="Li Q."/>
            <person name="Li C."/>
            <person name="Zhang P."/>
            <person name="Huang Z."/>
            <person name="Berger S.L."/>
            <person name="Reinberg D."/>
            <person name="Wang J."/>
            <person name="Liebig J."/>
        </authorList>
    </citation>
    <scope>NUCLEOTIDE SEQUENCE [LARGE SCALE GENOMIC DNA]</scope>
    <source>
        <strain evidence="2 3">R22 G/1</strain>
    </source>
</reference>
<dbReference type="Gene3D" id="3.60.10.10">
    <property type="entry name" value="Endonuclease/exonuclease/phosphatase"/>
    <property type="match status" value="1"/>
</dbReference>
<dbReference type="SUPFAM" id="SSF56219">
    <property type="entry name" value="DNase I-like"/>
    <property type="match status" value="1"/>
</dbReference>
<gene>
    <name evidence="2" type="ORF">EAI_08649</name>
</gene>
<evidence type="ECO:0000313" key="2">
    <source>
        <dbReference type="EMBL" id="EFN76462.1"/>
    </source>
</evidence>
<protein>
    <recommendedName>
        <fullName evidence="1">Endonuclease/exonuclease/phosphatase domain-containing protein</fullName>
    </recommendedName>
</protein>
<dbReference type="InParanoid" id="E2C6G8"/>
<name>E2C6G8_HARSA</name>
<dbReference type="Pfam" id="PF14529">
    <property type="entry name" value="Exo_endo_phos_2"/>
    <property type="match status" value="1"/>
</dbReference>
<evidence type="ECO:0000259" key="1">
    <source>
        <dbReference type="Pfam" id="PF14529"/>
    </source>
</evidence>
<dbReference type="InterPro" id="IPR005135">
    <property type="entry name" value="Endo/exonuclease/phosphatase"/>
</dbReference>
<keyword evidence="3" id="KW-1185">Reference proteome</keyword>
<feature type="non-terminal residue" evidence="2">
    <location>
        <position position="1"/>
    </location>
</feature>
<dbReference type="OrthoDB" id="7612452at2759"/>
<accession>E2C6G8</accession>
<sequence>PVIVAGDFNAQSELWDSRRDDRRGEVTIDWATGLGLHILKGNKSTFVGSRGESIIDLSWTTLAALRRVWTWR</sequence>
<dbReference type="EMBL" id="GL453152">
    <property type="protein sequence ID" value="EFN76462.1"/>
    <property type="molecule type" value="Genomic_DNA"/>
</dbReference>